<feature type="region of interest" description="Disordered" evidence="1">
    <location>
        <begin position="122"/>
        <end position="144"/>
    </location>
</feature>
<protein>
    <recommendedName>
        <fullName evidence="4">Transposase</fullName>
    </recommendedName>
</protein>
<feature type="region of interest" description="Disordered" evidence="1">
    <location>
        <begin position="31"/>
        <end position="70"/>
    </location>
</feature>
<evidence type="ECO:0000256" key="1">
    <source>
        <dbReference type="SAM" id="MobiDB-lite"/>
    </source>
</evidence>
<dbReference type="EMBL" id="JAGKQQ010000001">
    <property type="protein sequence ID" value="MBP3957501.1"/>
    <property type="molecule type" value="Genomic_DNA"/>
</dbReference>
<feature type="compositionally biased region" description="Low complexity" evidence="1">
    <location>
        <begin position="125"/>
        <end position="144"/>
    </location>
</feature>
<comment type="caution">
    <text evidence="2">The sequence shown here is derived from an EMBL/GenBank/DDBJ whole genome shotgun (WGS) entry which is preliminary data.</text>
</comment>
<evidence type="ECO:0000313" key="2">
    <source>
        <dbReference type="EMBL" id="MBP3957501.1"/>
    </source>
</evidence>
<evidence type="ECO:0008006" key="4">
    <source>
        <dbReference type="Google" id="ProtNLM"/>
    </source>
</evidence>
<dbReference type="Pfam" id="PF03400">
    <property type="entry name" value="DDE_Tnp_IS1"/>
    <property type="match status" value="1"/>
</dbReference>
<sequence>MPGCDRRFVADPKTGPVPEATKDLVRRLLAEHGNPGHRAGRRGVPVVAPRVRQRAVSTGDPTSRDRPKKCGPVVIEADELWSFVGSKGDVHWVWVALDLGTRRVLAMVLGDRSAATAQRLWDALPRGTGPGSPCTPTSSPRTVA</sequence>
<dbReference type="Proteomes" id="UP000676565">
    <property type="component" value="Unassembled WGS sequence"/>
</dbReference>
<dbReference type="InterPro" id="IPR005063">
    <property type="entry name" value="Transposase_27"/>
</dbReference>
<organism evidence="2 3">
    <name type="scientific">Gemmata palustris</name>
    <dbReference type="NCBI Taxonomy" id="2822762"/>
    <lineage>
        <taxon>Bacteria</taxon>
        <taxon>Pseudomonadati</taxon>
        <taxon>Planctomycetota</taxon>
        <taxon>Planctomycetia</taxon>
        <taxon>Gemmatales</taxon>
        <taxon>Gemmataceae</taxon>
        <taxon>Gemmata</taxon>
    </lineage>
</organism>
<keyword evidence="3" id="KW-1185">Reference proteome</keyword>
<gene>
    <name evidence="2" type="ORF">J8F10_19820</name>
</gene>
<proteinExistence type="predicted"/>
<reference evidence="2 3" key="1">
    <citation type="submission" date="2021-04" db="EMBL/GenBank/DDBJ databases">
        <authorList>
            <person name="Ivanova A."/>
        </authorList>
    </citation>
    <scope>NUCLEOTIDE SEQUENCE [LARGE SCALE GENOMIC DNA]</scope>
    <source>
        <strain evidence="2 3">G18</strain>
    </source>
</reference>
<accession>A0ABS5BUW1</accession>
<feature type="region of interest" description="Disordered" evidence="1">
    <location>
        <begin position="1"/>
        <end position="20"/>
    </location>
</feature>
<feature type="compositionally biased region" description="Basic and acidic residues" evidence="1">
    <location>
        <begin position="1"/>
        <end position="10"/>
    </location>
</feature>
<evidence type="ECO:0000313" key="3">
    <source>
        <dbReference type="Proteomes" id="UP000676565"/>
    </source>
</evidence>
<name>A0ABS5BUW1_9BACT</name>
<feature type="compositionally biased region" description="Low complexity" evidence="1">
    <location>
        <begin position="42"/>
        <end position="56"/>
    </location>
</feature>